<sequence>MPPGVPEPYYKSSDPYWPNSPDLPVKLLCSTRGAIHIQLVPVKLSSSTSSPTIWAEANAIVQQLKTTVARREVRIAGQRNDLLLKREQSLLKAEMTQLQRAEDVRDRFTKDDSDESDDDSGDESDEETEPEEPVVPSALEVEPEASLASPPQSNPDEVPTVAAAEFTSDLDDDSDTNSLFDGEVDESSFDILTTAPTQLDGGEATEAACESTALVPTTGIPRDTQASVVVRVDGAKAKLTLHNGEDDAAKPRDSLSPIKKALAPLALPGRADLIHLGGGEVTGAARSSVPSVPTAVISGSQASAVVQTALPTMKPLALPTGGPATWCQPAKFGRPSRTTEAPNPDYTGDRTASPPLPSKSSVVDLTANDKTAAQGQKVAVTEQTMSAKKAGKRPRAAELDDDERAYAIQSKIRLQQHREQQDFLRAQQLSLAQHVGCQDSQPGPSTWEQQQQQYLAPPQRTQNMMAGSSAYQHALQQPVLPSPQPDYIAMLQQRQQQQYHAAMRRVASQYCAAPPVAPATYMAYQQPQQQVGNYQHQSQALQYPAAMPQPVYQQAQASPPGFLPQQYQQWPYQQ</sequence>
<gene>
    <name evidence="2" type="ORF">LTR78_001130</name>
</gene>
<dbReference type="Proteomes" id="UP001274830">
    <property type="component" value="Unassembled WGS sequence"/>
</dbReference>
<keyword evidence="3" id="KW-1185">Reference proteome</keyword>
<accession>A0AAE1C5E5</accession>
<evidence type="ECO:0000313" key="3">
    <source>
        <dbReference type="Proteomes" id="UP001274830"/>
    </source>
</evidence>
<dbReference type="EMBL" id="JAUTXT010000003">
    <property type="protein sequence ID" value="KAK3678677.1"/>
    <property type="molecule type" value="Genomic_DNA"/>
</dbReference>
<protein>
    <submittedName>
        <fullName evidence="2">Uncharacterized protein</fullName>
    </submittedName>
</protein>
<dbReference type="AlphaFoldDB" id="A0AAE1C5E5"/>
<feature type="region of interest" description="Disordered" evidence="1">
    <location>
        <begin position="327"/>
        <end position="360"/>
    </location>
</feature>
<evidence type="ECO:0000313" key="2">
    <source>
        <dbReference type="EMBL" id="KAK3678677.1"/>
    </source>
</evidence>
<feature type="region of interest" description="Disordered" evidence="1">
    <location>
        <begin position="373"/>
        <end position="399"/>
    </location>
</feature>
<feature type="region of interest" description="Disordered" evidence="1">
    <location>
        <begin position="96"/>
        <end position="158"/>
    </location>
</feature>
<reference evidence="2" key="1">
    <citation type="submission" date="2023-07" db="EMBL/GenBank/DDBJ databases">
        <title>Black Yeasts Isolated from many extreme environments.</title>
        <authorList>
            <person name="Coleine C."/>
            <person name="Stajich J.E."/>
            <person name="Selbmann L."/>
        </authorList>
    </citation>
    <scope>NUCLEOTIDE SEQUENCE</scope>
    <source>
        <strain evidence="2">CCFEE 5485</strain>
    </source>
</reference>
<organism evidence="2 3">
    <name type="scientific">Recurvomyces mirabilis</name>
    <dbReference type="NCBI Taxonomy" id="574656"/>
    <lineage>
        <taxon>Eukaryota</taxon>
        <taxon>Fungi</taxon>
        <taxon>Dikarya</taxon>
        <taxon>Ascomycota</taxon>
        <taxon>Pezizomycotina</taxon>
        <taxon>Dothideomycetes</taxon>
        <taxon>Dothideomycetidae</taxon>
        <taxon>Mycosphaerellales</taxon>
        <taxon>Teratosphaeriaceae</taxon>
        <taxon>Recurvomyces</taxon>
    </lineage>
</organism>
<feature type="compositionally biased region" description="Acidic residues" evidence="1">
    <location>
        <begin position="112"/>
        <end position="132"/>
    </location>
</feature>
<comment type="caution">
    <text evidence="2">The sequence shown here is derived from an EMBL/GenBank/DDBJ whole genome shotgun (WGS) entry which is preliminary data.</text>
</comment>
<evidence type="ECO:0000256" key="1">
    <source>
        <dbReference type="SAM" id="MobiDB-lite"/>
    </source>
</evidence>
<feature type="compositionally biased region" description="Basic and acidic residues" evidence="1">
    <location>
        <begin position="100"/>
        <end position="111"/>
    </location>
</feature>
<proteinExistence type="predicted"/>
<name>A0AAE1C5E5_9PEZI</name>